<dbReference type="OrthoDB" id="9937253at2"/>
<gene>
    <name evidence="2" type="ORF">Krac_8918</name>
</gene>
<reference evidence="2 3" key="1">
    <citation type="journal article" date="2011" name="Stand. Genomic Sci.">
        <title>Non-contiguous finished genome sequence and contextual data of the filamentous soil bacterium Ktedonobacter racemifer type strain (SOSP1-21).</title>
        <authorList>
            <person name="Chang Y.J."/>
            <person name="Land M."/>
            <person name="Hauser L."/>
            <person name="Chertkov O."/>
            <person name="Del Rio T.G."/>
            <person name="Nolan M."/>
            <person name="Copeland A."/>
            <person name="Tice H."/>
            <person name="Cheng J.F."/>
            <person name="Lucas S."/>
            <person name="Han C."/>
            <person name="Goodwin L."/>
            <person name="Pitluck S."/>
            <person name="Ivanova N."/>
            <person name="Ovchinikova G."/>
            <person name="Pati A."/>
            <person name="Chen A."/>
            <person name="Palaniappan K."/>
            <person name="Mavromatis K."/>
            <person name="Liolios K."/>
            <person name="Brettin T."/>
            <person name="Fiebig A."/>
            <person name="Rohde M."/>
            <person name="Abt B."/>
            <person name="Goker M."/>
            <person name="Detter J.C."/>
            <person name="Woyke T."/>
            <person name="Bristow J."/>
            <person name="Eisen J.A."/>
            <person name="Markowitz V."/>
            <person name="Hugenholtz P."/>
            <person name="Kyrpides N.C."/>
            <person name="Klenk H.P."/>
            <person name="Lapidus A."/>
        </authorList>
    </citation>
    <scope>NUCLEOTIDE SEQUENCE [LARGE SCALE GENOMIC DNA]</scope>
    <source>
        <strain evidence="3">DSM 44963</strain>
    </source>
</reference>
<dbReference type="RefSeq" id="WP_007912869.1">
    <property type="nucleotide sequence ID" value="NZ_ADVG01000002.1"/>
</dbReference>
<feature type="chain" id="PRO_5003088450" evidence="1">
    <location>
        <begin position="36"/>
        <end position="188"/>
    </location>
</feature>
<dbReference type="EMBL" id="ADVG01000002">
    <property type="protein sequence ID" value="EFH87577.1"/>
    <property type="molecule type" value="Genomic_DNA"/>
</dbReference>
<comment type="caution">
    <text evidence="2">The sequence shown here is derived from an EMBL/GenBank/DDBJ whole genome shotgun (WGS) entry which is preliminary data.</text>
</comment>
<feature type="signal peptide" evidence="1">
    <location>
        <begin position="1"/>
        <end position="35"/>
    </location>
</feature>
<dbReference type="AlphaFoldDB" id="D6TPZ2"/>
<evidence type="ECO:0000313" key="2">
    <source>
        <dbReference type="EMBL" id="EFH87577.1"/>
    </source>
</evidence>
<proteinExistence type="predicted"/>
<accession>D6TPZ2</accession>
<evidence type="ECO:0000313" key="3">
    <source>
        <dbReference type="Proteomes" id="UP000004508"/>
    </source>
</evidence>
<evidence type="ECO:0000256" key="1">
    <source>
        <dbReference type="SAM" id="SignalP"/>
    </source>
</evidence>
<sequence>MKKGIPVVLKKAFCILLSCVALLSFFALTTPSAFAATTATSRSVARSANAPCHTLEVHLHGTQPATTNCLDGQTTSRTSGVTPQISEPLFCKFSSELDLYWDADQSGYHMCLIGSGTANLKDYYTYDAGSWDNKASSYYTGCSSVTFYTNVDRTGHSIPEPAYHKGNFTPGPVSNDTLSSVYLSSNCS</sequence>
<dbReference type="Proteomes" id="UP000004508">
    <property type="component" value="Unassembled WGS sequence"/>
</dbReference>
<dbReference type="InParanoid" id="D6TPZ2"/>
<keyword evidence="1" id="KW-0732">Signal</keyword>
<organism evidence="2 3">
    <name type="scientific">Ktedonobacter racemifer DSM 44963</name>
    <dbReference type="NCBI Taxonomy" id="485913"/>
    <lineage>
        <taxon>Bacteria</taxon>
        <taxon>Bacillati</taxon>
        <taxon>Chloroflexota</taxon>
        <taxon>Ktedonobacteria</taxon>
        <taxon>Ktedonobacterales</taxon>
        <taxon>Ktedonobacteraceae</taxon>
        <taxon>Ktedonobacter</taxon>
    </lineage>
</organism>
<dbReference type="STRING" id="485913.Krac_8918"/>
<protein>
    <submittedName>
        <fullName evidence="2">Uncharacterized protein</fullName>
    </submittedName>
</protein>
<keyword evidence="3" id="KW-1185">Reference proteome</keyword>
<name>D6TPZ2_KTERA</name>